<dbReference type="PATRIC" id="fig|452.5.peg.1643"/>
<proteinExistence type="predicted"/>
<evidence type="ECO:0000313" key="1">
    <source>
        <dbReference type="EMBL" id="KTD63970.1"/>
    </source>
</evidence>
<dbReference type="EMBL" id="LNYX01000014">
    <property type="protein sequence ID" value="KTD63970.1"/>
    <property type="molecule type" value="Genomic_DNA"/>
</dbReference>
<evidence type="ECO:0000313" key="2">
    <source>
        <dbReference type="Proteomes" id="UP000054877"/>
    </source>
</evidence>
<dbReference type="AlphaFoldDB" id="A0A0W0Z4C4"/>
<organism evidence="1 2">
    <name type="scientific">Legionella spiritensis</name>
    <dbReference type="NCBI Taxonomy" id="452"/>
    <lineage>
        <taxon>Bacteria</taxon>
        <taxon>Pseudomonadati</taxon>
        <taxon>Pseudomonadota</taxon>
        <taxon>Gammaproteobacteria</taxon>
        <taxon>Legionellales</taxon>
        <taxon>Legionellaceae</taxon>
        <taxon>Legionella</taxon>
    </lineage>
</organism>
<keyword evidence="2" id="KW-1185">Reference proteome</keyword>
<comment type="caution">
    <text evidence="1">The sequence shown here is derived from an EMBL/GenBank/DDBJ whole genome shotgun (WGS) entry which is preliminary data.</text>
</comment>
<dbReference type="Proteomes" id="UP000054877">
    <property type="component" value="Unassembled WGS sequence"/>
</dbReference>
<gene>
    <name evidence="1" type="ORF">Lspi_1489</name>
</gene>
<reference evidence="1 2" key="1">
    <citation type="submission" date="2015-11" db="EMBL/GenBank/DDBJ databases">
        <title>Genomic analysis of 38 Legionella species identifies large and diverse effector repertoires.</title>
        <authorList>
            <person name="Burstein D."/>
            <person name="Amaro F."/>
            <person name="Zusman T."/>
            <person name="Lifshitz Z."/>
            <person name="Cohen O."/>
            <person name="Gilbert J.A."/>
            <person name="Pupko T."/>
            <person name="Shuman H.A."/>
            <person name="Segal G."/>
        </authorList>
    </citation>
    <scope>NUCLEOTIDE SEQUENCE [LARGE SCALE GENOMIC DNA]</scope>
    <source>
        <strain evidence="1 2">Mt.St.Helens-9</strain>
    </source>
</reference>
<sequence>MPTYTEFDSSLSLAMLEEALKNQRIKLVLTEIATRLRHEVLPALVAQEQSGLSLKLESLAMQQSAGDKFLGALLPDYSAEYLERTTEGRALLLTTIDNCLRDANTISTHHDFIALMKAIDGMAFLYDVFEADNANTFHLRCRDYIAPTMEEVAIRARRADDLLATTYGIGTETGTDLVLKKDAPTGCLSGKARFFILPVEHRSRTWFEKLADQSPVDKPAIPLIASPSNAAAKSLIMAQGMDLFLKTNGLFDLDKAQIFANCLMAYLVYCGHHSVLEIMEIWNRQLDFVAIERPEQLRVGIIPSEATTLPYMEETGAVERKLPYAVVGNYSKFLHPMYADEVIQRTKNQLEEGIDFRFDNEASTGSLRK</sequence>
<accession>A0A0W0Z4C4</accession>
<protein>
    <submittedName>
        <fullName evidence="1">Uncharacterized protein</fullName>
    </submittedName>
</protein>
<name>A0A0W0Z4C4_LEGSP</name>